<dbReference type="EMBL" id="CP099489">
    <property type="protein sequence ID" value="USQ80042.1"/>
    <property type="molecule type" value="Genomic_DNA"/>
</dbReference>
<dbReference type="InterPro" id="IPR036935">
    <property type="entry name" value="Ribosomal_bL9_N_sf"/>
</dbReference>
<comment type="similarity">
    <text evidence="1 7">Belongs to the bacterial ribosomal protein bL9 family.</text>
</comment>
<dbReference type="InterPro" id="IPR009027">
    <property type="entry name" value="Ribosomal_bL9/RNase_H1_N"/>
</dbReference>
<protein>
    <recommendedName>
        <fullName evidence="6 7">Large ribosomal subunit protein bL9</fullName>
    </recommendedName>
</protein>
<dbReference type="Gene3D" id="3.40.5.10">
    <property type="entry name" value="Ribosomal protein L9, N-terminal domain"/>
    <property type="match status" value="1"/>
</dbReference>
<dbReference type="SUPFAM" id="SSF55653">
    <property type="entry name" value="Ribosomal protein L9 C-domain"/>
    <property type="match status" value="1"/>
</dbReference>
<proteinExistence type="inferred from homology"/>
<evidence type="ECO:0000259" key="8">
    <source>
        <dbReference type="PROSITE" id="PS00651"/>
    </source>
</evidence>
<evidence type="ECO:0000256" key="2">
    <source>
        <dbReference type="ARBA" id="ARBA00022730"/>
    </source>
</evidence>
<dbReference type="InterPro" id="IPR020070">
    <property type="entry name" value="Ribosomal_bL9_N"/>
</dbReference>
<dbReference type="PANTHER" id="PTHR21368">
    <property type="entry name" value="50S RIBOSOMAL PROTEIN L9"/>
    <property type="match status" value="1"/>
</dbReference>
<reference evidence="9" key="1">
    <citation type="submission" date="2022-06" db="EMBL/GenBank/DDBJ databases">
        <title>Ornithinimicrobium HY1793.</title>
        <authorList>
            <person name="Huang Y."/>
        </authorList>
    </citation>
    <scope>NUCLEOTIDE SEQUENCE</scope>
    <source>
        <strain evidence="9">HY1793</strain>
    </source>
</reference>
<evidence type="ECO:0000313" key="9">
    <source>
        <dbReference type="EMBL" id="USQ80042.1"/>
    </source>
</evidence>
<comment type="function">
    <text evidence="7">Binds to the 23S rRNA.</text>
</comment>
<dbReference type="Gene3D" id="3.10.430.100">
    <property type="entry name" value="Ribosomal protein L9, C-terminal domain"/>
    <property type="match status" value="1"/>
</dbReference>
<keyword evidence="3 7" id="KW-0694">RNA-binding</keyword>
<dbReference type="Proteomes" id="UP001056455">
    <property type="component" value="Chromosome"/>
</dbReference>
<dbReference type="RefSeq" id="WP_252593320.1">
    <property type="nucleotide sequence ID" value="NZ_CP099489.1"/>
</dbReference>
<keyword evidence="4 7" id="KW-0689">Ribosomal protein</keyword>
<keyword evidence="2 7" id="KW-0699">rRNA-binding</keyword>
<dbReference type="Pfam" id="PF03948">
    <property type="entry name" value="Ribosomal_L9_C"/>
    <property type="match status" value="1"/>
</dbReference>
<feature type="domain" description="Ribosomal protein L9" evidence="8">
    <location>
        <begin position="13"/>
        <end position="40"/>
    </location>
</feature>
<dbReference type="NCBIfam" id="TIGR00158">
    <property type="entry name" value="L9"/>
    <property type="match status" value="1"/>
</dbReference>
<keyword evidence="5 7" id="KW-0687">Ribonucleoprotein</keyword>
<evidence type="ECO:0000256" key="3">
    <source>
        <dbReference type="ARBA" id="ARBA00022884"/>
    </source>
</evidence>
<evidence type="ECO:0000256" key="7">
    <source>
        <dbReference type="HAMAP-Rule" id="MF_00503"/>
    </source>
</evidence>
<evidence type="ECO:0000256" key="6">
    <source>
        <dbReference type="ARBA" id="ARBA00035292"/>
    </source>
</evidence>
<dbReference type="SUPFAM" id="SSF55658">
    <property type="entry name" value="L9 N-domain-like"/>
    <property type="match status" value="1"/>
</dbReference>
<dbReference type="InterPro" id="IPR000244">
    <property type="entry name" value="Ribosomal_bL9"/>
</dbReference>
<dbReference type="GO" id="GO:0005840">
    <property type="term" value="C:ribosome"/>
    <property type="evidence" value="ECO:0007669"/>
    <property type="project" value="UniProtKB-KW"/>
</dbReference>
<gene>
    <name evidence="7 9" type="primary">rplI</name>
    <name evidence="9" type="ORF">NF556_21055</name>
</gene>
<evidence type="ECO:0000256" key="4">
    <source>
        <dbReference type="ARBA" id="ARBA00022980"/>
    </source>
</evidence>
<evidence type="ECO:0000256" key="1">
    <source>
        <dbReference type="ARBA" id="ARBA00010605"/>
    </source>
</evidence>
<dbReference type="InterPro" id="IPR036791">
    <property type="entry name" value="Ribosomal_bL9_C_sf"/>
</dbReference>
<dbReference type="Pfam" id="PF01281">
    <property type="entry name" value="Ribosomal_L9_N"/>
    <property type="match status" value="1"/>
</dbReference>
<name>A0ABY4YTY3_9MICO</name>
<dbReference type="PROSITE" id="PS00651">
    <property type="entry name" value="RIBOSOMAL_L9"/>
    <property type="match status" value="1"/>
</dbReference>
<sequence>MKLILTQPVSGLGVAGDVVDVKDGYARNYLLPRKLGTAWTKGGQKQVDAILAGREARSHKTEEEAKAAKASLEGSSVTVSANAGSGGRLFGAVTAGDIADAIATAGGPKVDKRRIEVPRPIRNVGEHTAHVRLHDDVAADITVLVEQA</sequence>
<accession>A0ABY4YTY3</accession>
<evidence type="ECO:0000313" key="10">
    <source>
        <dbReference type="Proteomes" id="UP001056455"/>
    </source>
</evidence>
<dbReference type="HAMAP" id="MF_00503">
    <property type="entry name" value="Ribosomal_bL9"/>
    <property type="match status" value="1"/>
</dbReference>
<evidence type="ECO:0000256" key="5">
    <source>
        <dbReference type="ARBA" id="ARBA00023274"/>
    </source>
</evidence>
<dbReference type="InterPro" id="IPR020069">
    <property type="entry name" value="Ribosomal_bL9_C"/>
</dbReference>
<dbReference type="InterPro" id="IPR020594">
    <property type="entry name" value="Ribosomal_bL9_bac/chp"/>
</dbReference>
<keyword evidence="10" id="KW-1185">Reference proteome</keyword>
<organism evidence="9 10">
    <name type="scientific">Ornithinimicrobium faecis</name>
    <dbReference type="NCBI Taxonomy" id="2934158"/>
    <lineage>
        <taxon>Bacteria</taxon>
        <taxon>Bacillati</taxon>
        <taxon>Actinomycetota</taxon>
        <taxon>Actinomycetes</taxon>
        <taxon>Micrococcales</taxon>
        <taxon>Ornithinimicrobiaceae</taxon>
        <taxon>Ornithinimicrobium</taxon>
    </lineage>
</organism>